<dbReference type="InterPro" id="IPR001810">
    <property type="entry name" value="F-box_dom"/>
</dbReference>
<evidence type="ECO:0000259" key="1">
    <source>
        <dbReference type="Pfam" id="PF00646"/>
    </source>
</evidence>
<accession>A0ABC8YZ65</accession>
<dbReference type="Pfam" id="PF08387">
    <property type="entry name" value="FBD"/>
    <property type="match status" value="1"/>
</dbReference>
<proteinExistence type="predicted"/>
<dbReference type="InterPro" id="IPR055411">
    <property type="entry name" value="LRR_FXL15/At3g58940/PEG3-like"/>
</dbReference>
<feature type="domain" description="F-box/LRR-repeat protein 15/At3g58940/PEG3-like LRR" evidence="3">
    <location>
        <begin position="191"/>
        <end position="422"/>
    </location>
</feature>
<reference evidence="4 5" key="2">
    <citation type="submission" date="2024-10" db="EMBL/GenBank/DDBJ databases">
        <authorList>
            <person name="Ryan C."/>
        </authorList>
    </citation>
    <scope>NUCLEOTIDE SEQUENCE [LARGE SCALE GENOMIC DNA]</scope>
</reference>
<evidence type="ECO:0000313" key="5">
    <source>
        <dbReference type="Proteomes" id="UP001497457"/>
    </source>
</evidence>
<dbReference type="PANTHER" id="PTHR32141:SF116">
    <property type="entry name" value="FBD DOMAIN-CONTAINING PROTEIN"/>
    <property type="match status" value="1"/>
</dbReference>
<name>A0ABC8YZ65_9POAL</name>
<evidence type="ECO:0008006" key="6">
    <source>
        <dbReference type="Google" id="ProtNLM"/>
    </source>
</evidence>
<dbReference type="AlphaFoldDB" id="A0ABC8YZ65"/>
<sequence length="545" mass="60353">MTRSKLVSVPMGFHPDEIGSISLILNFLPRHRPGAAAMASPPPAPGRFAFMEEIFACIPTQPLPSPAAAAAATCSDGGVADDGEDRISRLADALLSDIVSRLPAKDAARTAALSPRWRRVWASTPLVLDDAHLLPPEDQPEDGSRRSGTNWRAIAGAVSRVLTAHPGPFRSVHLTHVCNYAALHDGGALARDWLRIAADKGVDDLVLVCRPWPFEADLPAEILRVASLRRLYLGLWDDFTGSTKALRGGGVLFPRLLELGLCRTDFESKEIDRLLQCSPLLEKLALVAFPNSPSSVRVRSRTLRCVLFWMSVAEEVDVRVAPRLERLILWSECPGAHFADDFRTRLNIGYVQELKVLGYLDLRLHALEISNTVIEAGTKPSPYTTVPSVKILALKVRFGVRKEAKMLPSYLRCFPNVVALHIMSDKADEPTGKLNFKFWQETGPIRCLQSQIKRVVFKNFRGNRSELAFLRFIWERAQMLHKMVIVLADGDDPASMEQMVAKLKPVASARRASKDRKLTILVRNGGCAWSFNRASDLSVSDPFDC</sequence>
<evidence type="ECO:0000259" key="3">
    <source>
        <dbReference type="Pfam" id="PF24758"/>
    </source>
</evidence>
<dbReference type="Proteomes" id="UP001497457">
    <property type="component" value="Chromosome 17b"/>
</dbReference>
<organism evidence="4 5">
    <name type="scientific">Urochloa decumbens</name>
    <dbReference type="NCBI Taxonomy" id="240449"/>
    <lineage>
        <taxon>Eukaryota</taxon>
        <taxon>Viridiplantae</taxon>
        <taxon>Streptophyta</taxon>
        <taxon>Embryophyta</taxon>
        <taxon>Tracheophyta</taxon>
        <taxon>Spermatophyta</taxon>
        <taxon>Magnoliopsida</taxon>
        <taxon>Liliopsida</taxon>
        <taxon>Poales</taxon>
        <taxon>Poaceae</taxon>
        <taxon>PACMAD clade</taxon>
        <taxon>Panicoideae</taxon>
        <taxon>Panicodae</taxon>
        <taxon>Paniceae</taxon>
        <taxon>Melinidinae</taxon>
        <taxon>Urochloa</taxon>
    </lineage>
</organism>
<keyword evidence="5" id="KW-1185">Reference proteome</keyword>
<gene>
    <name evidence="4" type="ORF">URODEC1_LOCUS37697</name>
</gene>
<dbReference type="SUPFAM" id="SSF81383">
    <property type="entry name" value="F-box domain"/>
    <property type="match status" value="1"/>
</dbReference>
<reference evidence="5" key="1">
    <citation type="submission" date="2024-06" db="EMBL/GenBank/DDBJ databases">
        <authorList>
            <person name="Ryan C."/>
        </authorList>
    </citation>
    <scope>NUCLEOTIDE SEQUENCE [LARGE SCALE GENOMIC DNA]</scope>
</reference>
<dbReference type="InterPro" id="IPR036047">
    <property type="entry name" value="F-box-like_dom_sf"/>
</dbReference>
<evidence type="ECO:0000313" key="4">
    <source>
        <dbReference type="EMBL" id="CAL4948941.1"/>
    </source>
</evidence>
<dbReference type="EMBL" id="OZ075127">
    <property type="protein sequence ID" value="CAL4948941.1"/>
    <property type="molecule type" value="Genomic_DNA"/>
</dbReference>
<dbReference type="InterPro" id="IPR055302">
    <property type="entry name" value="F-box_dom-containing"/>
</dbReference>
<dbReference type="Pfam" id="PF00646">
    <property type="entry name" value="F-box"/>
    <property type="match status" value="1"/>
</dbReference>
<feature type="domain" description="F-box" evidence="1">
    <location>
        <begin position="87"/>
        <end position="125"/>
    </location>
</feature>
<dbReference type="PANTHER" id="PTHR32141">
    <property type="match status" value="1"/>
</dbReference>
<dbReference type="Pfam" id="PF24758">
    <property type="entry name" value="LRR_At5g56370"/>
    <property type="match status" value="1"/>
</dbReference>
<dbReference type="InterPro" id="IPR006566">
    <property type="entry name" value="FBD"/>
</dbReference>
<protein>
    <recommendedName>
        <fullName evidence="6">F-box domain-containing protein</fullName>
    </recommendedName>
</protein>
<evidence type="ECO:0000259" key="2">
    <source>
        <dbReference type="Pfam" id="PF08387"/>
    </source>
</evidence>
<feature type="domain" description="FBD" evidence="2">
    <location>
        <begin position="440"/>
        <end position="485"/>
    </location>
</feature>